<sequence length="189" mass="22374">MIDFKYRDDNMAKGFKLIIPTMEYENEIQNFRQEFLTNGGDMDGCLSLRRMENISDWIKQVEDFSSEKTCPKEYVPQTQFVFIRELDKKIIGVIQIRHYLNEFFKKYGGHIGYSVCHSERKKGYATLMLKEILPVCKEMGFEKILITCLKENEASKRVIINNGGIYESTVYEPKDKVYLERYWINLSDK</sequence>
<comment type="caution">
    <text evidence="2">The sequence shown here is derived from an EMBL/GenBank/DDBJ whole genome shotgun (WGS) entry which is preliminary data.</text>
</comment>
<gene>
    <name evidence="2" type="ORF">NND69_04195</name>
</gene>
<dbReference type="InterPro" id="IPR016181">
    <property type="entry name" value="Acyl_CoA_acyltransferase"/>
</dbReference>
<dbReference type="AlphaFoldDB" id="A0A9X3K7I9"/>
<evidence type="ECO:0000259" key="1">
    <source>
        <dbReference type="PROSITE" id="PS51186"/>
    </source>
</evidence>
<protein>
    <submittedName>
        <fullName evidence="2">GNAT family N-acetyltransferase</fullName>
        <ecNumber evidence="2">2.3.1.-</ecNumber>
    </submittedName>
</protein>
<name>A0A9X3K7I9_9FIRM</name>
<accession>A0A9X3K7I9</accession>
<keyword evidence="2" id="KW-0012">Acyltransferase</keyword>
<evidence type="ECO:0000313" key="2">
    <source>
        <dbReference type="EMBL" id="MCZ7407565.1"/>
    </source>
</evidence>
<dbReference type="PANTHER" id="PTHR39173:SF1">
    <property type="entry name" value="ACETYLTRANSFERASE"/>
    <property type="match status" value="1"/>
</dbReference>
<feature type="domain" description="N-acetyltransferase" evidence="1">
    <location>
        <begin position="29"/>
        <end position="185"/>
    </location>
</feature>
<dbReference type="PROSITE" id="PS51186">
    <property type="entry name" value="GNAT"/>
    <property type="match status" value="1"/>
</dbReference>
<dbReference type="Pfam" id="PF13302">
    <property type="entry name" value="Acetyltransf_3"/>
    <property type="match status" value="1"/>
</dbReference>
<evidence type="ECO:0000313" key="3">
    <source>
        <dbReference type="Proteomes" id="UP001141458"/>
    </source>
</evidence>
<dbReference type="EC" id="2.3.1.-" evidence="2"/>
<reference evidence="2" key="1">
    <citation type="submission" date="2022-07" db="EMBL/GenBank/DDBJ databases">
        <title>Parvimonas micra travels from the subgingival sulcus of the human oral cavity to the colorectal adenocarcinoma.</title>
        <authorList>
            <person name="Conde-Perez K."/>
            <person name="Buetas E."/>
            <person name="Aja-Macaya P."/>
            <person name="Martin-De Arribas E."/>
            <person name="Iglesias-Corras I."/>
            <person name="Trigo-Tasende N."/>
            <person name="Nasser-Ali M."/>
            <person name="Estevez L.S."/>
            <person name="Rumbo-Feal S."/>
            <person name="Otero-Alen B."/>
            <person name="Noguera J.F."/>
            <person name="Concha A."/>
            <person name="Pardinas-Lopez S."/>
            <person name="Carda-Dieguez M."/>
            <person name="Gomez-Randulfe I."/>
            <person name="Martinez-Lago N."/>
            <person name="Ladra S."/>
            <person name="Aparicio L.A."/>
            <person name="Bou G."/>
            <person name="Mira A."/>
            <person name="Vallejo J.A."/>
            <person name="Poza M."/>
        </authorList>
    </citation>
    <scope>NUCLEOTIDE SEQUENCE</scope>
    <source>
        <strain evidence="2">PM79KC-AC-4</strain>
    </source>
</reference>
<dbReference type="PANTHER" id="PTHR39173">
    <property type="entry name" value="ACETYLTRANSFERASE"/>
    <property type="match status" value="1"/>
</dbReference>
<dbReference type="SUPFAM" id="SSF55729">
    <property type="entry name" value="Acyl-CoA N-acyltransferases (Nat)"/>
    <property type="match status" value="1"/>
</dbReference>
<dbReference type="InterPro" id="IPR000182">
    <property type="entry name" value="GNAT_dom"/>
</dbReference>
<dbReference type="Proteomes" id="UP001141458">
    <property type="component" value="Unassembled WGS sequence"/>
</dbReference>
<dbReference type="EMBL" id="JANDZV010000002">
    <property type="protein sequence ID" value="MCZ7407565.1"/>
    <property type="molecule type" value="Genomic_DNA"/>
</dbReference>
<organism evidence="2 3">
    <name type="scientific">Parvimonas micra</name>
    <dbReference type="NCBI Taxonomy" id="33033"/>
    <lineage>
        <taxon>Bacteria</taxon>
        <taxon>Bacillati</taxon>
        <taxon>Bacillota</taxon>
        <taxon>Tissierellia</taxon>
        <taxon>Tissierellales</taxon>
        <taxon>Peptoniphilaceae</taxon>
        <taxon>Parvimonas</taxon>
    </lineage>
</organism>
<dbReference type="GO" id="GO:0016747">
    <property type="term" value="F:acyltransferase activity, transferring groups other than amino-acyl groups"/>
    <property type="evidence" value="ECO:0007669"/>
    <property type="project" value="InterPro"/>
</dbReference>
<dbReference type="Gene3D" id="3.40.630.30">
    <property type="match status" value="1"/>
</dbReference>
<keyword evidence="2" id="KW-0808">Transferase</keyword>
<dbReference type="RefSeq" id="WP_269720788.1">
    <property type="nucleotide sequence ID" value="NZ_JANDZT010000002.1"/>
</dbReference>
<proteinExistence type="predicted"/>